<evidence type="ECO:0000313" key="2">
    <source>
        <dbReference type="EMBL" id="EEC98269.1"/>
    </source>
</evidence>
<dbReference type="EMBL" id="ABYH01000031">
    <property type="protein sequence ID" value="EEC98269.1"/>
    <property type="molecule type" value="Genomic_DNA"/>
</dbReference>
<accession>B7B5N9</accession>
<dbReference type="STRING" id="537006.PRABACTJOHN_00333"/>
<keyword evidence="1" id="KW-0732">Signal</keyword>
<name>B7B5N9_9BACT</name>
<feature type="signal peptide" evidence="1">
    <location>
        <begin position="1"/>
        <end position="23"/>
    </location>
</feature>
<protein>
    <recommendedName>
        <fullName evidence="4">Beta-galactosidase trimerisation domain-containing protein</fullName>
    </recommendedName>
</protein>
<comment type="caution">
    <text evidence="2">The sequence shown here is derived from an EMBL/GenBank/DDBJ whole genome shotgun (WGS) entry which is preliminary data.</text>
</comment>
<dbReference type="Proteomes" id="UP000005510">
    <property type="component" value="Unassembled WGS sequence"/>
</dbReference>
<dbReference type="HOGENOM" id="CLU_330333_0_0_10"/>
<evidence type="ECO:0008006" key="4">
    <source>
        <dbReference type="Google" id="ProtNLM"/>
    </source>
</evidence>
<feature type="chain" id="PRO_5002854168" description="Beta-galactosidase trimerisation domain-containing protein" evidence="1">
    <location>
        <begin position="24"/>
        <end position="848"/>
    </location>
</feature>
<evidence type="ECO:0000256" key="1">
    <source>
        <dbReference type="SAM" id="SignalP"/>
    </source>
</evidence>
<reference evidence="2 3" key="2">
    <citation type="submission" date="2008-10" db="EMBL/GenBank/DDBJ databases">
        <authorList>
            <person name="Fulton L."/>
            <person name="Clifton S."/>
            <person name="Fulton B."/>
            <person name="Xu J."/>
            <person name="Minx P."/>
            <person name="Pepin K.H."/>
            <person name="Johnson M."/>
            <person name="Bhonagiri V."/>
            <person name="Nash W.E."/>
            <person name="Mardis E.R."/>
            <person name="Wilson R.K."/>
        </authorList>
    </citation>
    <scope>NUCLEOTIDE SEQUENCE [LARGE SCALE GENOMIC DNA]</scope>
    <source>
        <strain evidence="2 3">DSM 18315</strain>
    </source>
</reference>
<proteinExistence type="predicted"/>
<reference evidence="2 3" key="1">
    <citation type="submission" date="2008-10" db="EMBL/GenBank/DDBJ databases">
        <title>Draft genome sequence of Parabacteroides johnsonii (DSM 18315).</title>
        <authorList>
            <person name="Sudarsanam P."/>
            <person name="Ley R."/>
            <person name="Guruge J."/>
            <person name="Turnbaugh P.J."/>
            <person name="Mahowald M."/>
            <person name="Liep D."/>
            <person name="Gordon J."/>
        </authorList>
    </citation>
    <scope>NUCLEOTIDE SEQUENCE [LARGE SCALE GENOMIC DNA]</scope>
    <source>
        <strain evidence="2 3">DSM 18315</strain>
    </source>
</reference>
<sequence>MKMKKAILLFASFLLLFPSCGQKALNCDLLRDKSDKDSRIKPFNDIHLEMSLKPFKVNDRDSIDQVCRNIFAQWGPLLKHADTISVMLWTADGSEILNYKGDKKQRLEWSQYVGNPNTEHEVNSGPVDLSLHQRAYDYIPNPPQYTYGDLKYIVSSLKEQGKLLTGKTIRVGETFDPGPEFAKSEFKYKKHPEICMGNTMGAKTFVCCYATLNEDKEHYAGFPSGIPQGTPFGTFFGKQSQHFLTDMGFDFLWLSNGLGFGMETWSATGAVFDGKKFHPEKLNDTREKIIDFWTKFRAECPDFRIETRGTNISVGADLAKDGVDLKAIYNGGFNLLPPPNSPWAALDGNFGLELAGYMSRISELPDDRYLFRYYTHDPWWANSPWLDRYGREAHDIYLPMAVTRIDADGNVKLPTHLTFLTIDDSYGNMPEQVPSEVIPHILQGRRTSPDQPGLIVWVYPFDEYHDWAYKQPERIEEIYYGDWFIQQAINDGFPMNTVVSSGNFTKLMEEGKNTFDESILVSIVPDAGSEMEKQLMKFVENGGKLFVYGPSSHASKEFLDFLNIKTVEPISGEMKMKLRLKSDRIKVPGSDILKHNADMSGGGIETVVNNSADPGTKVLAQAFLGNQKRDVVVQRQEKEWNGGMVTYLRGTNSATYRGGHLLTPDNPDKWFNGSSLLRYSLDNMGYSIHFDKLKAGLKNPINCISRCDNAFYFSGFTPNQTIEQQWLFPQGAPIFTGYETELRNGMAHYRMPKSYQEECRVFVKQDEGVVSCYEVAPVEWNVKRRIGINGLKQATVRIYPGADDTHFEVVNNVGYPYNKPSLERKKGTDYAGTYYEFENITGELIAIW</sequence>
<dbReference type="AlphaFoldDB" id="B7B5N9"/>
<organism evidence="2 3">
    <name type="scientific">Parabacteroides johnsonii DSM 18315</name>
    <dbReference type="NCBI Taxonomy" id="537006"/>
    <lineage>
        <taxon>Bacteria</taxon>
        <taxon>Pseudomonadati</taxon>
        <taxon>Bacteroidota</taxon>
        <taxon>Bacteroidia</taxon>
        <taxon>Bacteroidales</taxon>
        <taxon>Tannerellaceae</taxon>
        <taxon>Parabacteroides</taxon>
    </lineage>
</organism>
<gene>
    <name evidence="2" type="ORF">PRABACTJOHN_00333</name>
</gene>
<evidence type="ECO:0000313" key="3">
    <source>
        <dbReference type="Proteomes" id="UP000005510"/>
    </source>
</evidence>